<dbReference type="PANTHER" id="PTHR43475:SF1">
    <property type="entry name" value="METHYLTHIORIBOSE-1-PHOSPHATE ISOMERASE"/>
    <property type="match status" value="1"/>
</dbReference>
<evidence type="ECO:0000256" key="2">
    <source>
        <dbReference type="HAMAP-Rule" id="MF_01678"/>
    </source>
</evidence>
<dbReference type="FunFam" id="1.20.120.420:FF:000003">
    <property type="entry name" value="Methylthioribose-1-phosphate isomerase"/>
    <property type="match status" value="1"/>
</dbReference>
<dbReference type="GO" id="GO:0019509">
    <property type="term" value="P:L-methionine salvage from methylthioadenosine"/>
    <property type="evidence" value="ECO:0007669"/>
    <property type="project" value="UniProtKB-UniRule"/>
</dbReference>
<dbReference type="NCBIfam" id="TIGR00524">
    <property type="entry name" value="eIF-2B_rel"/>
    <property type="match status" value="1"/>
</dbReference>
<dbReference type="NCBIfam" id="NF004326">
    <property type="entry name" value="PRK05720.1"/>
    <property type="match status" value="1"/>
</dbReference>
<keyword evidence="4" id="KW-1185">Reference proteome</keyword>
<dbReference type="Gene3D" id="3.40.50.10470">
    <property type="entry name" value="Translation initiation factor eif-2b, domain 2"/>
    <property type="match status" value="1"/>
</dbReference>
<dbReference type="InterPro" id="IPR042529">
    <property type="entry name" value="IF_2B-like_C"/>
</dbReference>
<dbReference type="InterPro" id="IPR005251">
    <property type="entry name" value="IF-M1Pi"/>
</dbReference>
<feature type="site" description="Transition state stabilizer" evidence="2">
    <location>
        <position position="148"/>
    </location>
</feature>
<dbReference type="HOGENOM" id="CLU_016218_1_2_0"/>
<proteinExistence type="inferred from homology"/>
<accession>G7V9Q2</accession>
<dbReference type="GO" id="GO:0046523">
    <property type="term" value="F:S-methyl-5-thioribose-1-phosphate isomerase activity"/>
    <property type="evidence" value="ECO:0007669"/>
    <property type="project" value="UniProtKB-UniRule"/>
</dbReference>
<evidence type="ECO:0000256" key="1">
    <source>
        <dbReference type="ARBA" id="ARBA00023235"/>
    </source>
</evidence>
<dbReference type="Proteomes" id="UP000005868">
    <property type="component" value="Chromosome"/>
</dbReference>
<feature type="binding site" evidence="2">
    <location>
        <position position="187"/>
    </location>
    <ligand>
        <name>substrate</name>
    </ligand>
</feature>
<name>G7V9Q2_THELD</name>
<gene>
    <name evidence="2" type="primary">mtnA</name>
    <name evidence="3" type="ordered locus">Tlie_0869</name>
</gene>
<dbReference type="InterPro" id="IPR011559">
    <property type="entry name" value="Initiation_fac_2B_a/b/d"/>
</dbReference>
<comment type="similarity">
    <text evidence="2">Belongs to the EIF-2B alpha/beta/delta subunits family. MtnA subfamily.</text>
</comment>
<dbReference type="KEGG" id="tli:Tlie_0869"/>
<dbReference type="STRING" id="580340.Tlie_0869"/>
<evidence type="ECO:0000313" key="4">
    <source>
        <dbReference type="Proteomes" id="UP000005868"/>
    </source>
</evidence>
<dbReference type="InterPro" id="IPR037171">
    <property type="entry name" value="NagB/RpiA_transferase-like"/>
</dbReference>
<dbReference type="SUPFAM" id="SSF100950">
    <property type="entry name" value="NagB/RpiA/CoA transferase-like"/>
    <property type="match status" value="1"/>
</dbReference>
<dbReference type="InterPro" id="IPR027363">
    <property type="entry name" value="M1Pi_N"/>
</dbReference>
<keyword evidence="2" id="KW-0028">Amino-acid biosynthesis</keyword>
<evidence type="ECO:0000313" key="3">
    <source>
        <dbReference type="EMBL" id="AER66602.1"/>
    </source>
</evidence>
<keyword evidence="2" id="KW-0486">Methionine biosynthesis</keyword>
<dbReference type="InterPro" id="IPR000649">
    <property type="entry name" value="IF-2B-related"/>
</dbReference>
<protein>
    <recommendedName>
        <fullName evidence="2">Methylthioribose-1-phosphate isomerase</fullName>
        <shortName evidence="2">M1Pi</shortName>
        <shortName evidence="2">MTR-1-P isomerase</shortName>
        <ecNumber evidence="2">5.3.1.23</ecNumber>
    </recommendedName>
    <alternativeName>
        <fullName evidence="2">S-methyl-5-thioribose-1-phosphate isomerase</fullName>
    </alternativeName>
</protein>
<dbReference type="PANTHER" id="PTHR43475">
    <property type="entry name" value="METHYLTHIORIBOSE-1-PHOSPHATE ISOMERASE"/>
    <property type="match status" value="1"/>
</dbReference>
<dbReference type="Pfam" id="PF01008">
    <property type="entry name" value="IF-2B"/>
    <property type="match status" value="1"/>
</dbReference>
<keyword evidence="1 2" id="KW-0413">Isomerase</keyword>
<reference evidence="3 4" key="2">
    <citation type="journal article" date="2012" name="Stand. Genomic Sci.">
        <title>Genome sequence of the moderately thermophilic, amino-acid-degrading and sulfur-reducing bacterium Thermovirga lienii type strain (Cas60314(T)).</title>
        <authorList>
            <person name="Goker M."/>
            <person name="Saunders E."/>
            <person name="Lapidus A."/>
            <person name="Nolan M."/>
            <person name="Lucas S."/>
            <person name="Hammon N."/>
            <person name="Deshpande S."/>
            <person name="Cheng J.F."/>
            <person name="Han C."/>
            <person name="Tapia R."/>
            <person name="Goodwin L.A."/>
            <person name="Pitluck S."/>
            <person name="Liolios K."/>
            <person name="Mavromatis K."/>
            <person name="Pagani I."/>
            <person name="Ivanova N."/>
            <person name="Mikhailova N."/>
            <person name="Pati A."/>
            <person name="Chen A."/>
            <person name="Palaniappan K."/>
            <person name="Land M."/>
            <person name="Chang Y.J."/>
            <person name="Jeffries C.D."/>
            <person name="Brambilla E.M."/>
            <person name="Rohde M."/>
            <person name="Spring S."/>
            <person name="Detter J.C."/>
            <person name="Woyke T."/>
            <person name="Bristow J."/>
            <person name="Eisen J.A."/>
            <person name="Markowitz V."/>
            <person name="Hugenholtz P."/>
            <person name="Kyrpides N.C."/>
            <person name="Klenk H.P."/>
        </authorList>
    </citation>
    <scope>NUCLEOTIDE SEQUENCE [LARGE SCALE GENOMIC DNA]</scope>
    <source>
        <strain evidence="4">ATCC BAA-1197 / DSM 17291 / Cas60314</strain>
    </source>
</reference>
<reference evidence="4" key="1">
    <citation type="submission" date="2011-10" db="EMBL/GenBank/DDBJ databases">
        <title>The complete genome of chromosome of Thermovirga lienii DSM 17291.</title>
        <authorList>
            <consortium name="US DOE Joint Genome Institute (JGI-PGF)"/>
            <person name="Lucas S."/>
            <person name="Copeland A."/>
            <person name="Lapidus A."/>
            <person name="Glavina del Rio T."/>
            <person name="Dalin E."/>
            <person name="Tice H."/>
            <person name="Bruce D."/>
            <person name="Goodwin L."/>
            <person name="Pitluck S."/>
            <person name="Peters L."/>
            <person name="Mikhailova N."/>
            <person name="Saunders E."/>
            <person name="Kyrpides N."/>
            <person name="Mavromatis K."/>
            <person name="Ivanova N."/>
            <person name="Last F.I."/>
            <person name="Brettin T."/>
            <person name="Detter J.C."/>
            <person name="Han C."/>
            <person name="Larimer F."/>
            <person name="Land M."/>
            <person name="Hauser L."/>
            <person name="Markowitz V."/>
            <person name="Cheng J.-F."/>
            <person name="Hugenholtz P."/>
            <person name="Woyke T."/>
            <person name="Wu D."/>
            <person name="Spring S."/>
            <person name="Schroeder M."/>
            <person name="Brambilla E.-M."/>
            <person name="Klenk H.-P."/>
            <person name="Eisen J.A."/>
        </authorList>
    </citation>
    <scope>NUCLEOTIDE SEQUENCE [LARGE SCALE GENOMIC DNA]</scope>
    <source>
        <strain evidence="4">ATCC BAA-1197 / DSM 17291 / Cas60314</strain>
    </source>
</reference>
<dbReference type="EMBL" id="CP003096">
    <property type="protein sequence ID" value="AER66602.1"/>
    <property type="molecule type" value="Genomic_DNA"/>
</dbReference>
<comment type="catalytic activity">
    <reaction evidence="2">
        <text>5-(methylsulfanyl)-alpha-D-ribose 1-phosphate = 5-(methylsulfanyl)-D-ribulose 1-phosphate</text>
        <dbReference type="Rhea" id="RHEA:19989"/>
        <dbReference type="ChEBI" id="CHEBI:58533"/>
        <dbReference type="ChEBI" id="CHEBI:58548"/>
        <dbReference type="EC" id="5.3.1.23"/>
    </reaction>
</comment>
<dbReference type="HAMAP" id="MF_01678">
    <property type="entry name" value="Salvage_MtnA"/>
    <property type="match status" value="1"/>
</dbReference>
<dbReference type="FunFam" id="3.40.50.10470:FF:000006">
    <property type="entry name" value="Methylthioribose-1-phosphate isomerase"/>
    <property type="match status" value="1"/>
</dbReference>
<dbReference type="Gene3D" id="1.20.120.420">
    <property type="entry name" value="translation initiation factor eif-2b, domain 1"/>
    <property type="match status" value="1"/>
</dbReference>
<dbReference type="eggNOG" id="COG0182">
    <property type="taxonomic scope" value="Bacteria"/>
</dbReference>
<dbReference type="NCBIfam" id="TIGR00512">
    <property type="entry name" value="salvage_mtnA"/>
    <property type="match status" value="1"/>
</dbReference>
<feature type="binding site" evidence="2">
    <location>
        <begin position="48"/>
        <end position="50"/>
    </location>
    <ligand>
        <name>substrate</name>
    </ligand>
</feature>
<dbReference type="EC" id="5.3.1.23" evidence="2"/>
<sequence>MLPDTLRWNDKTKQLEILDQRRLPREVSYLRCSTVEDVARAIETMAVRGAPAIGIAAAYGVVLTNPMTHDALKESLSRLARTRPTAVNLFWALNRMEKVAEGTKEALLGERLLTEARQIHFEDIEINRRIGINGAKLLPDTSIVITHCNAGALATGGYGTALGIIRAAKEQGKNIKVYVDETRPVLQGARLTAWELFQDGVDVTLICDSMAPFVMKKEKIHGVIVGADRVARNGDVANKIGTYGLAVAAKYHGVPFIVAAPVSTIDPACLEGDKIPIEIRKAEEIRKLPGGMEVPEEIPVWNPAFDVTPKELVTAIVTERGVLYPPFEEAIARLFA</sequence>
<dbReference type="OrthoDB" id="9803436at2"/>
<comment type="pathway">
    <text evidence="2">Amino-acid biosynthesis; L-methionine biosynthesis via salvage pathway; L-methionine from S-methyl-5-thio-alpha-D-ribose 1-phosphate: step 1/6.</text>
</comment>
<feature type="binding site" evidence="2">
    <location>
        <position position="83"/>
    </location>
    <ligand>
        <name>substrate</name>
    </ligand>
</feature>
<feature type="binding site" evidence="2">
    <location>
        <begin position="238"/>
        <end position="239"/>
    </location>
    <ligand>
        <name>substrate</name>
    </ligand>
</feature>
<dbReference type="UniPathway" id="UPA00904">
    <property type="reaction ID" value="UER00874"/>
</dbReference>
<organism evidence="3 4">
    <name type="scientific">Thermovirga lienii (strain ATCC BAA-1197 / DSM 17291 / Cas60314)</name>
    <dbReference type="NCBI Taxonomy" id="580340"/>
    <lineage>
        <taxon>Bacteria</taxon>
        <taxon>Thermotogati</taxon>
        <taxon>Synergistota</taxon>
        <taxon>Synergistia</taxon>
        <taxon>Synergistales</taxon>
        <taxon>Thermovirgaceae</taxon>
        <taxon>Thermovirga</taxon>
    </lineage>
</organism>
<feature type="active site" description="Proton donor" evidence="2">
    <location>
        <position position="228"/>
    </location>
</feature>
<dbReference type="AlphaFoldDB" id="G7V9Q2"/>
<comment type="function">
    <text evidence="2">Catalyzes the interconversion of methylthioribose-1-phosphate (MTR-1-P) into methylthioribulose-1-phosphate (MTRu-1-P).</text>
</comment>